<sequence>MHNDDEITPTSGAEANEVEQNPKDVFLELIRQRFDGNAVQQCPCVIPSGSDKCIAYDPRYSAISVEEAVVAFSDLTADNFDTNPYRRDDYNCTTDQCIQCTALLFYRLKEINFIPRNYMSRFNFDIPQLQELRPQSCKRLWMTRRRHLLAPPLATPDYVRKLIEEGSRYVNDYSRFPSTDYSTKVTETLSLQNGPQYNSPSLSQSIGQQAPFVQQSFFQPVGQVGPSAPPSFSGFPGPVQFPPVQSFQAPFISPPSPSSFYYPYPSVTGGVGSGVGAGGAGTGAGALGAGAIGAGGLGIAAGAGGTRFPPGMLEKLVAEKAAFLSLFGKKRRKRNTHDVSGKNLIGWGSCTQRYRHVDVLHKQNGSWVPTTVVSGACCDCKIRAGTEVHQLVIGNTQREYRQVDSVIDRAYRATVDQNNPPKMDNIDDHPASATDPPSTQSGTTLFPPGEINIGR</sequence>
<reference evidence="2" key="1">
    <citation type="submission" date="2022-11" db="UniProtKB">
        <authorList>
            <consortium name="WormBaseParasite"/>
        </authorList>
    </citation>
    <scope>IDENTIFICATION</scope>
</reference>
<evidence type="ECO:0000313" key="1">
    <source>
        <dbReference type="Proteomes" id="UP000887579"/>
    </source>
</evidence>
<organism evidence="1 2">
    <name type="scientific">Panagrolaimus sp. ES5</name>
    <dbReference type="NCBI Taxonomy" id="591445"/>
    <lineage>
        <taxon>Eukaryota</taxon>
        <taxon>Metazoa</taxon>
        <taxon>Ecdysozoa</taxon>
        <taxon>Nematoda</taxon>
        <taxon>Chromadorea</taxon>
        <taxon>Rhabditida</taxon>
        <taxon>Tylenchina</taxon>
        <taxon>Panagrolaimomorpha</taxon>
        <taxon>Panagrolaimoidea</taxon>
        <taxon>Panagrolaimidae</taxon>
        <taxon>Panagrolaimus</taxon>
    </lineage>
</organism>
<dbReference type="WBParaSite" id="ES5_v2.g10978.t1">
    <property type="protein sequence ID" value="ES5_v2.g10978.t1"/>
    <property type="gene ID" value="ES5_v2.g10978"/>
</dbReference>
<name>A0AC34F1W6_9BILA</name>
<dbReference type="Proteomes" id="UP000887579">
    <property type="component" value="Unplaced"/>
</dbReference>
<evidence type="ECO:0000313" key="2">
    <source>
        <dbReference type="WBParaSite" id="ES5_v2.g10978.t1"/>
    </source>
</evidence>
<protein>
    <submittedName>
        <fullName evidence="2">Uncharacterized protein</fullName>
    </submittedName>
</protein>
<accession>A0AC34F1W6</accession>
<proteinExistence type="predicted"/>